<keyword evidence="3" id="KW-1185">Reference proteome</keyword>
<evidence type="ECO:0000313" key="2">
    <source>
        <dbReference type="EMBL" id="KAH3749354.1"/>
    </source>
</evidence>
<accession>A0A9D4DHD9</accession>
<sequence length="313" mass="34693">MGSCSGKQDVISQASDVTVESHMGFVPWGAKVYPTPTKVNLPSKKLIDNRLFEIAALEGTSGIKKAEQVNFKTSQEETKDKMVHVKSAKRDSATQCNDLGPKSSPLAMTKGVDNQESNTMYVNEHFEEDLRVLTGNHTELSLNNVITSAVTDKNAQDLLDAIPEADELDLEPGDTISLVESDTREDFIVTNVDHESKVIEACEERVSNPAKNSLSNEIKRKNTTDLNAIDNKSTNAEEGKTKSKKDIDIHTERQGMYLNCGMRPAKWKEEKVYTTMGKDGVLFKIRILRKPTSSGAFVNLPGKFLMGCCQYNR</sequence>
<evidence type="ECO:0000313" key="3">
    <source>
        <dbReference type="Proteomes" id="UP000828390"/>
    </source>
</evidence>
<organism evidence="2 3">
    <name type="scientific">Dreissena polymorpha</name>
    <name type="common">Zebra mussel</name>
    <name type="synonym">Mytilus polymorpha</name>
    <dbReference type="NCBI Taxonomy" id="45954"/>
    <lineage>
        <taxon>Eukaryota</taxon>
        <taxon>Metazoa</taxon>
        <taxon>Spiralia</taxon>
        <taxon>Lophotrochozoa</taxon>
        <taxon>Mollusca</taxon>
        <taxon>Bivalvia</taxon>
        <taxon>Autobranchia</taxon>
        <taxon>Heteroconchia</taxon>
        <taxon>Euheterodonta</taxon>
        <taxon>Imparidentia</taxon>
        <taxon>Neoheterodontei</taxon>
        <taxon>Myida</taxon>
        <taxon>Dreissenoidea</taxon>
        <taxon>Dreissenidae</taxon>
        <taxon>Dreissena</taxon>
    </lineage>
</organism>
<dbReference type="EMBL" id="JAIWYP010000010">
    <property type="protein sequence ID" value="KAH3749354.1"/>
    <property type="molecule type" value="Genomic_DNA"/>
</dbReference>
<name>A0A9D4DHD9_DREPO</name>
<feature type="region of interest" description="Disordered" evidence="1">
    <location>
        <begin position="87"/>
        <end position="108"/>
    </location>
</feature>
<proteinExistence type="predicted"/>
<feature type="compositionally biased region" description="Polar residues" evidence="1">
    <location>
        <begin position="224"/>
        <end position="234"/>
    </location>
</feature>
<dbReference type="Proteomes" id="UP000828390">
    <property type="component" value="Unassembled WGS sequence"/>
</dbReference>
<protein>
    <submittedName>
        <fullName evidence="2">Uncharacterized protein</fullName>
    </submittedName>
</protein>
<reference evidence="2" key="1">
    <citation type="journal article" date="2019" name="bioRxiv">
        <title>The Genome of the Zebra Mussel, Dreissena polymorpha: A Resource for Invasive Species Research.</title>
        <authorList>
            <person name="McCartney M.A."/>
            <person name="Auch B."/>
            <person name="Kono T."/>
            <person name="Mallez S."/>
            <person name="Zhang Y."/>
            <person name="Obille A."/>
            <person name="Becker A."/>
            <person name="Abrahante J.E."/>
            <person name="Garbe J."/>
            <person name="Badalamenti J.P."/>
            <person name="Herman A."/>
            <person name="Mangelson H."/>
            <person name="Liachko I."/>
            <person name="Sullivan S."/>
            <person name="Sone E.D."/>
            <person name="Koren S."/>
            <person name="Silverstein K.A.T."/>
            <person name="Beckman K.B."/>
            <person name="Gohl D.M."/>
        </authorList>
    </citation>
    <scope>NUCLEOTIDE SEQUENCE</scope>
    <source>
        <strain evidence="2">Duluth1</strain>
        <tissue evidence="2">Whole animal</tissue>
    </source>
</reference>
<gene>
    <name evidence="2" type="ORF">DPMN_183851</name>
</gene>
<dbReference type="AlphaFoldDB" id="A0A9D4DHD9"/>
<feature type="compositionally biased region" description="Basic and acidic residues" evidence="1">
    <location>
        <begin position="235"/>
        <end position="244"/>
    </location>
</feature>
<comment type="caution">
    <text evidence="2">The sequence shown here is derived from an EMBL/GenBank/DDBJ whole genome shotgun (WGS) entry which is preliminary data.</text>
</comment>
<feature type="region of interest" description="Disordered" evidence="1">
    <location>
        <begin position="224"/>
        <end position="244"/>
    </location>
</feature>
<evidence type="ECO:0000256" key="1">
    <source>
        <dbReference type="SAM" id="MobiDB-lite"/>
    </source>
</evidence>
<reference evidence="2" key="2">
    <citation type="submission" date="2020-11" db="EMBL/GenBank/DDBJ databases">
        <authorList>
            <person name="McCartney M.A."/>
            <person name="Auch B."/>
            <person name="Kono T."/>
            <person name="Mallez S."/>
            <person name="Becker A."/>
            <person name="Gohl D.M."/>
            <person name="Silverstein K.A.T."/>
            <person name="Koren S."/>
            <person name="Bechman K.B."/>
            <person name="Herman A."/>
            <person name="Abrahante J.E."/>
            <person name="Garbe J."/>
        </authorList>
    </citation>
    <scope>NUCLEOTIDE SEQUENCE</scope>
    <source>
        <strain evidence="2">Duluth1</strain>
        <tissue evidence="2">Whole animal</tissue>
    </source>
</reference>